<dbReference type="SMART" id="SM00179">
    <property type="entry name" value="EGF_CA"/>
    <property type="match status" value="9"/>
</dbReference>
<evidence type="ECO:0000256" key="4">
    <source>
        <dbReference type="ARBA" id="ARBA00022536"/>
    </source>
</evidence>
<dbReference type="PROSITE" id="PS01186">
    <property type="entry name" value="EGF_2"/>
    <property type="match status" value="6"/>
</dbReference>
<evidence type="ECO:0000259" key="20">
    <source>
        <dbReference type="PROSITE" id="PS50825"/>
    </source>
</evidence>
<dbReference type="Pfam" id="PF07645">
    <property type="entry name" value="EGF_CA"/>
    <property type="match status" value="5"/>
</dbReference>
<feature type="compositionally biased region" description="Acidic residues" evidence="17">
    <location>
        <begin position="236"/>
        <end position="247"/>
    </location>
</feature>
<organism evidence="22 23">
    <name type="scientific">Drosophila hydei</name>
    <name type="common">Fruit fly</name>
    <dbReference type="NCBI Taxonomy" id="7224"/>
    <lineage>
        <taxon>Eukaryota</taxon>
        <taxon>Metazoa</taxon>
        <taxon>Ecdysozoa</taxon>
        <taxon>Arthropoda</taxon>
        <taxon>Hexapoda</taxon>
        <taxon>Insecta</taxon>
        <taxon>Pterygota</taxon>
        <taxon>Neoptera</taxon>
        <taxon>Endopterygota</taxon>
        <taxon>Diptera</taxon>
        <taxon>Brachycera</taxon>
        <taxon>Muscomorpha</taxon>
        <taxon>Ephydroidea</taxon>
        <taxon>Drosophilidae</taxon>
        <taxon>Drosophila</taxon>
    </lineage>
</organism>
<keyword evidence="8" id="KW-0677">Repeat</keyword>
<dbReference type="FunFam" id="2.10.25.10:FF:000037">
    <property type="entry name" value="Signal peptide, CUB domain and EGF-like domain-containing 2"/>
    <property type="match status" value="1"/>
</dbReference>
<dbReference type="OrthoDB" id="10045365at2759"/>
<dbReference type="SMART" id="SM00181">
    <property type="entry name" value="EGF"/>
    <property type="match status" value="11"/>
</dbReference>
<dbReference type="InterPro" id="IPR000742">
    <property type="entry name" value="EGF"/>
</dbReference>
<dbReference type="Pfam" id="PF12662">
    <property type="entry name" value="cEGF"/>
    <property type="match status" value="1"/>
</dbReference>
<evidence type="ECO:0000256" key="13">
    <source>
        <dbReference type="ARBA" id="ARBA00023170"/>
    </source>
</evidence>
<evidence type="ECO:0000256" key="18">
    <source>
        <dbReference type="SAM" id="SignalP"/>
    </source>
</evidence>
<dbReference type="GeneID" id="111603070"/>
<dbReference type="InterPro" id="IPR003410">
    <property type="entry name" value="HYR_dom"/>
</dbReference>
<feature type="domain" description="EGF-like" evidence="19">
    <location>
        <begin position="861"/>
        <end position="901"/>
    </location>
</feature>
<dbReference type="InterPro" id="IPR009030">
    <property type="entry name" value="Growth_fac_rcpt_cys_sf"/>
</dbReference>
<evidence type="ECO:0000256" key="9">
    <source>
        <dbReference type="ARBA" id="ARBA00022837"/>
    </source>
</evidence>
<feature type="domain" description="Sushi" evidence="21">
    <location>
        <begin position="1034"/>
        <end position="1084"/>
    </location>
</feature>
<dbReference type="InterPro" id="IPR026823">
    <property type="entry name" value="cEGF"/>
</dbReference>
<evidence type="ECO:0000256" key="3">
    <source>
        <dbReference type="ARBA" id="ARBA00022525"/>
    </source>
</evidence>
<evidence type="ECO:0000256" key="8">
    <source>
        <dbReference type="ARBA" id="ARBA00022737"/>
    </source>
</evidence>
<evidence type="ECO:0000256" key="17">
    <source>
        <dbReference type="SAM" id="MobiDB-lite"/>
    </source>
</evidence>
<evidence type="ECO:0000256" key="14">
    <source>
        <dbReference type="ARBA" id="ARBA00023180"/>
    </source>
</evidence>
<dbReference type="FunFam" id="2.10.25.10:FF:000240">
    <property type="entry name" value="Vitamin K-dependent protein S"/>
    <property type="match status" value="2"/>
</dbReference>
<keyword evidence="13" id="KW-0675">Receptor</keyword>
<dbReference type="GO" id="GO:0005576">
    <property type="term" value="C:extracellular region"/>
    <property type="evidence" value="ECO:0007669"/>
    <property type="project" value="UniProtKB-SubCell"/>
</dbReference>
<evidence type="ECO:0000256" key="12">
    <source>
        <dbReference type="ARBA" id="ARBA00023157"/>
    </source>
</evidence>
<feature type="domain" description="HYR" evidence="20">
    <location>
        <begin position="1368"/>
        <end position="1448"/>
    </location>
</feature>
<dbReference type="PANTHER" id="PTHR24034:SF140">
    <property type="entry name" value="LATENT-TRANSFORMING GROWTH FACTOR BETA-BINDING PROTEIN 1"/>
    <property type="match status" value="1"/>
</dbReference>
<feature type="compositionally biased region" description="Acidic residues" evidence="17">
    <location>
        <begin position="188"/>
        <end position="210"/>
    </location>
</feature>
<reference evidence="23" key="1">
    <citation type="submission" date="2025-08" db="UniProtKB">
        <authorList>
            <consortium name="RefSeq"/>
        </authorList>
    </citation>
    <scope>IDENTIFICATION</scope>
    <source>
        <strain evidence="23">15085-1641.00</strain>
        <tissue evidence="23">Whole body</tissue>
    </source>
</reference>
<protein>
    <submittedName>
        <fullName evidence="23">Uncharacterized protein LOC111603070</fullName>
    </submittedName>
</protein>
<dbReference type="Pfam" id="PF00084">
    <property type="entry name" value="Sushi"/>
    <property type="match status" value="3"/>
</dbReference>
<dbReference type="InterPro" id="IPR050751">
    <property type="entry name" value="ECM_structural_protein"/>
</dbReference>
<keyword evidence="12 16" id="KW-1015">Disulfide bond</keyword>
<dbReference type="Pfam" id="PF14670">
    <property type="entry name" value="FXa_inhibition"/>
    <property type="match status" value="3"/>
</dbReference>
<evidence type="ECO:0000256" key="16">
    <source>
        <dbReference type="PROSITE-ProRule" id="PRU00302"/>
    </source>
</evidence>
<evidence type="ECO:0000256" key="7">
    <source>
        <dbReference type="ARBA" id="ARBA00022729"/>
    </source>
</evidence>
<keyword evidence="4 15" id="KW-0245">EGF-like domain</keyword>
<feature type="region of interest" description="Disordered" evidence="17">
    <location>
        <begin position="470"/>
        <end position="493"/>
    </location>
</feature>
<evidence type="ECO:0000256" key="10">
    <source>
        <dbReference type="ARBA" id="ARBA00022989"/>
    </source>
</evidence>
<evidence type="ECO:0000256" key="6">
    <source>
        <dbReference type="ARBA" id="ARBA00022692"/>
    </source>
</evidence>
<dbReference type="FunFam" id="2.10.25.10:FF:000008">
    <property type="entry name" value="Signal peptide, CUB domain, EGF-like 2"/>
    <property type="match status" value="1"/>
</dbReference>
<evidence type="ECO:0000256" key="11">
    <source>
        <dbReference type="ARBA" id="ARBA00023136"/>
    </source>
</evidence>
<feature type="region of interest" description="Disordered" evidence="17">
    <location>
        <begin position="187"/>
        <end position="284"/>
    </location>
</feature>
<keyword evidence="7 18" id="KW-0732">Signal</keyword>
<keyword evidence="5" id="KW-0254">Endocytosis</keyword>
<name>A0A6J1M7Y7_DROHY</name>
<feature type="disulfide bond" evidence="16">
    <location>
        <begin position="1055"/>
        <end position="1082"/>
    </location>
</feature>
<dbReference type="SMART" id="SM00032">
    <property type="entry name" value="CCP"/>
    <property type="match status" value="4"/>
</dbReference>
<keyword evidence="11" id="KW-0472">Membrane</keyword>
<feature type="domain" description="Sushi" evidence="21">
    <location>
        <begin position="25"/>
        <end position="83"/>
    </location>
</feature>
<keyword evidence="14" id="KW-0325">Glycoprotein</keyword>
<dbReference type="PROSITE" id="PS00010">
    <property type="entry name" value="ASX_HYDROXYL"/>
    <property type="match status" value="2"/>
</dbReference>
<dbReference type="PROSITE" id="PS50923">
    <property type="entry name" value="SUSHI"/>
    <property type="match status" value="2"/>
</dbReference>
<evidence type="ECO:0000313" key="23">
    <source>
        <dbReference type="RefSeq" id="XP_023176296.2"/>
    </source>
</evidence>
<evidence type="ECO:0000256" key="15">
    <source>
        <dbReference type="PROSITE-ProRule" id="PRU00076"/>
    </source>
</evidence>
<feature type="compositionally biased region" description="Low complexity" evidence="17">
    <location>
        <begin position="303"/>
        <end position="318"/>
    </location>
</feature>
<evidence type="ECO:0000256" key="1">
    <source>
        <dbReference type="ARBA" id="ARBA00004479"/>
    </source>
</evidence>
<dbReference type="InterPro" id="IPR018097">
    <property type="entry name" value="EGF_Ca-bd_CS"/>
</dbReference>
<sequence>MLPAHFALCLLGCIALSGAAHAVYEDCKTPPPVDHARAELFESEDINTAIYSCASGYVLQGSNELICNVETEEWQGEPPSCLKAKVSSSHAKLKKKMLSIPEEPNVPADLAQRLDLSCIQAKIQAPEINHGIVLKYERRRHGEKIFLVAYYACNENYDFERVQVQALYCSANQWVGELPTCLPRVEYTEETDDLDDYDEYETTDEEDLESESQPAETADPVAPPPPPPPVEKVEREELDEDEEQEEEASVKKELQPEPVAEVEPKTEVEPAAETAAPAQPTAEPEPTIVVHVDEPQPEPEVQPEPQAEPEQQPEPAVQTDAATPATDINIVVEPTEDPFTPRLLDESCGEDRGGCAHKCERLLFPGENEPRLKCSCNEGYTLDPQDYASCHDIDECLESNGGCAEICNNLPGSHECACQKGYQINASNGSCEDIDECAQPEVLAECSNACENTPGSYRCVIPLDAKEEAVEESLETEQDNEAEANPVEEPKVEEPAVQKANCNAGFVLSQDGKECQDINECEIVVEDNDNADHVPHRICQQQCENTIGSYRCSCREGFHLLEDASSCAPDGCKDLDNPQLSRRRCAHQCEDLPSGGYACRCPDGYKLGEDLHSCDVLETVCSREQGHERCRPGSCLASKDNSTFSCLCPPGYASDVYSCQDLDECAMGTHKCSHECFNTAGGYQCLCPRGMSLQEPEGHTCVAPDPCAFNNNGCEQLCLSAEGGACTCSKGYILSADQKSCSDVDECQVNNGNCQQLCRNLPGAHACACERGYELQSDGQSCQDVDECAGLLSGGCTHECINKPGSYECGCPLGYLLQEDDRSCRPALVGCPPGARQTEQGCQPIECDVGLLLGADGSCVDIDECRVNNGGCSHDCRNTQGSYECACPAGYELAANARDCQDVDECAKANGGCEGSCINEPGSFRCECAAGKRLSFDERSCYEVPAIEPRVAPFPLAPIAPAAPERPVMPVRPMPTLRPVVFFKPSESPAVPSATLPPLPALPVQPALPSLPSFPNFQVRDQCQRFVAPANGQAHCNKYRHKRRLFYTTRCKVRCNAGYQLIGSEIRSCGASGNWEGQENKCVPVSQPRLWTSVATSRGQSGCPALPTPRNGVISPASCTLGPSSFGSICQLRCNMGYVQVGAMFTTCFNGWTLGSLECKPFDSNLFGSQLNTKVRAPWQQQSFRQPQTINQRQPFRQPQLFTQQSSIQRLPVKPYIKCPENVVILLNPLQSKAHVILQRPATNVDYSHVVAFPAWAKQLQAHLPAGTHKIVYRAHDPATSQSVGCQTIITIKQAPGSSSMPSFPGFRPAAISGFRPAPMPQFQSASLPARPYANLIDVHSENLIAQPPAEESSVSFSPSRSAESSRIDLGSSSSRFCPPSFEVHLKENQNLRSVVWEEPRFEGKLLKIYKSSFPGALFGRGDHDIRYEATTTDGLKLHCNFQIHVKAAAPTPPPSHAEISYPDLSPAPAALTQPSSSNLFAGHESYVLCPGKEPVKVTSSQFVNLPVGCTLKNVRPQTSGKTHLKRGILTSLWRRYNNF</sequence>
<dbReference type="Gene3D" id="2.10.70.10">
    <property type="entry name" value="Complement Module, domain 1"/>
    <property type="match status" value="3"/>
</dbReference>
<keyword evidence="6" id="KW-0812">Transmembrane</keyword>
<dbReference type="SUPFAM" id="SSF57196">
    <property type="entry name" value="EGF/Laminin"/>
    <property type="match status" value="4"/>
</dbReference>
<gene>
    <name evidence="23" type="primary">LOC111603070</name>
</gene>
<dbReference type="CDD" id="cd00054">
    <property type="entry name" value="EGF_CA"/>
    <property type="match status" value="4"/>
</dbReference>
<evidence type="ECO:0000313" key="22">
    <source>
        <dbReference type="Proteomes" id="UP000504633"/>
    </source>
</evidence>
<evidence type="ECO:0000259" key="19">
    <source>
        <dbReference type="PROSITE" id="PS50026"/>
    </source>
</evidence>
<dbReference type="PROSITE" id="PS50825">
    <property type="entry name" value="HYR"/>
    <property type="match status" value="2"/>
</dbReference>
<keyword evidence="22" id="KW-1185">Reference proteome</keyword>
<keyword evidence="9" id="KW-0106">Calcium</keyword>
<feature type="chain" id="PRO_5026938959" evidence="18">
    <location>
        <begin position="23"/>
        <end position="1540"/>
    </location>
</feature>
<feature type="region of interest" description="Disordered" evidence="17">
    <location>
        <begin position="1348"/>
        <end position="1373"/>
    </location>
</feature>
<dbReference type="GO" id="GO:0006897">
    <property type="term" value="P:endocytosis"/>
    <property type="evidence" value="ECO:0007669"/>
    <property type="project" value="UniProtKB-KW"/>
</dbReference>
<dbReference type="SUPFAM" id="SSF57535">
    <property type="entry name" value="Complement control module/SCR domain"/>
    <property type="match status" value="3"/>
</dbReference>
<dbReference type="CDD" id="cd00033">
    <property type="entry name" value="CCP"/>
    <property type="match status" value="3"/>
</dbReference>
<dbReference type="GO" id="GO:0005509">
    <property type="term" value="F:calcium ion binding"/>
    <property type="evidence" value="ECO:0007669"/>
    <property type="project" value="InterPro"/>
</dbReference>
<feature type="region of interest" description="Disordered" evidence="17">
    <location>
        <begin position="296"/>
        <end position="320"/>
    </location>
</feature>
<dbReference type="Proteomes" id="UP000504633">
    <property type="component" value="Unplaced"/>
</dbReference>
<keyword evidence="16" id="KW-0768">Sushi</keyword>
<feature type="domain" description="EGF-like" evidence="19">
    <location>
        <begin position="661"/>
        <end position="697"/>
    </location>
</feature>
<feature type="domain" description="HYR" evidence="20">
    <location>
        <begin position="1208"/>
        <end position="1294"/>
    </location>
</feature>
<dbReference type="PANTHER" id="PTHR24034">
    <property type="entry name" value="EGF-LIKE DOMAIN-CONTAINING PROTEIN"/>
    <property type="match status" value="1"/>
</dbReference>
<comment type="subcellular location">
    <subcellularLocation>
        <location evidence="1">Membrane</location>
        <topology evidence="1">Single-pass type I membrane protein</topology>
    </subcellularLocation>
    <subcellularLocation>
        <location evidence="2">Secreted</location>
    </subcellularLocation>
</comment>
<dbReference type="Gene3D" id="2.10.25.10">
    <property type="entry name" value="Laminin"/>
    <property type="match status" value="11"/>
</dbReference>
<dbReference type="SUPFAM" id="SSF57184">
    <property type="entry name" value="Growth factor receptor domain"/>
    <property type="match status" value="2"/>
</dbReference>
<dbReference type="FunFam" id="2.10.25.10:FF:000038">
    <property type="entry name" value="Fibrillin 2"/>
    <property type="match status" value="1"/>
</dbReference>
<comment type="caution">
    <text evidence="15">Lacks conserved residue(s) required for the propagation of feature annotation.</text>
</comment>
<feature type="compositionally biased region" description="Low complexity" evidence="17">
    <location>
        <begin position="211"/>
        <end position="220"/>
    </location>
</feature>
<evidence type="ECO:0000256" key="5">
    <source>
        <dbReference type="ARBA" id="ARBA00022583"/>
    </source>
</evidence>
<evidence type="ECO:0000256" key="2">
    <source>
        <dbReference type="ARBA" id="ARBA00004613"/>
    </source>
</evidence>
<dbReference type="InterPro" id="IPR000152">
    <property type="entry name" value="EGF-type_Asp/Asn_hydroxyl_site"/>
</dbReference>
<feature type="compositionally biased region" description="Acidic residues" evidence="17">
    <location>
        <begin position="470"/>
        <end position="482"/>
    </location>
</feature>
<feature type="compositionally biased region" description="Low complexity" evidence="17">
    <location>
        <begin position="269"/>
        <end position="284"/>
    </location>
</feature>
<dbReference type="RefSeq" id="XP_023176296.2">
    <property type="nucleotide sequence ID" value="XM_023320528.2"/>
</dbReference>
<dbReference type="InterPro" id="IPR001881">
    <property type="entry name" value="EGF-like_Ca-bd_dom"/>
</dbReference>
<dbReference type="KEGG" id="dhe:111603070"/>
<keyword evidence="10" id="KW-1133">Transmembrane helix</keyword>
<dbReference type="InterPro" id="IPR000436">
    <property type="entry name" value="Sushi_SCR_CCP_dom"/>
</dbReference>
<dbReference type="InterPro" id="IPR035976">
    <property type="entry name" value="Sushi/SCR/CCP_sf"/>
</dbReference>
<dbReference type="PROSITE" id="PS50026">
    <property type="entry name" value="EGF_3"/>
    <property type="match status" value="2"/>
</dbReference>
<dbReference type="FunFam" id="2.10.25.10:FF:000897">
    <property type="entry name" value="Faulty attraction, isoform F"/>
    <property type="match status" value="1"/>
</dbReference>
<dbReference type="FunFam" id="2.10.25.10:FF:000009">
    <property type="entry name" value="Low-density lipoprotein receptor isoform 1"/>
    <property type="match status" value="1"/>
</dbReference>
<feature type="signal peptide" evidence="18">
    <location>
        <begin position="1"/>
        <end position="22"/>
    </location>
</feature>
<keyword evidence="3" id="KW-0964">Secreted</keyword>
<dbReference type="GO" id="GO:0016020">
    <property type="term" value="C:membrane"/>
    <property type="evidence" value="ECO:0007669"/>
    <property type="project" value="UniProtKB-SubCell"/>
</dbReference>
<dbReference type="InterPro" id="IPR049883">
    <property type="entry name" value="NOTCH1_EGF-like"/>
</dbReference>
<accession>A0A6J1M7Y7</accession>
<dbReference type="PROSITE" id="PS01187">
    <property type="entry name" value="EGF_CA"/>
    <property type="match status" value="2"/>
</dbReference>
<proteinExistence type="predicted"/>
<feature type="compositionally biased region" description="Pro residues" evidence="17">
    <location>
        <begin position="221"/>
        <end position="230"/>
    </location>
</feature>
<dbReference type="OMA" id="LRGYCFD"/>
<evidence type="ECO:0000259" key="21">
    <source>
        <dbReference type="PROSITE" id="PS50923"/>
    </source>
</evidence>